<evidence type="ECO:0000259" key="2">
    <source>
        <dbReference type="Pfam" id="PF00144"/>
    </source>
</evidence>
<reference evidence="3" key="1">
    <citation type="submission" date="2022-10" db="EMBL/GenBank/DDBJ databases">
        <title>Luteolibacter sp. GHJ8, whole genome shotgun sequencing project.</title>
        <authorList>
            <person name="Zhao G."/>
            <person name="Shen L."/>
        </authorList>
    </citation>
    <scope>NUCLEOTIDE SEQUENCE</scope>
    <source>
        <strain evidence="3">GHJ8</strain>
    </source>
</reference>
<feature type="domain" description="Beta-lactamase-related" evidence="2">
    <location>
        <begin position="42"/>
        <end position="348"/>
    </location>
</feature>
<accession>A0ABT3G7T4</accession>
<dbReference type="EMBL" id="JAPDDR010000010">
    <property type="protein sequence ID" value="MCW1915639.1"/>
    <property type="molecule type" value="Genomic_DNA"/>
</dbReference>
<proteinExistence type="predicted"/>
<keyword evidence="4" id="KW-1185">Reference proteome</keyword>
<evidence type="ECO:0000256" key="1">
    <source>
        <dbReference type="SAM" id="SignalP"/>
    </source>
</evidence>
<dbReference type="PROSITE" id="PS51318">
    <property type="entry name" value="TAT"/>
    <property type="match status" value="1"/>
</dbReference>
<dbReference type="Proteomes" id="UP001165653">
    <property type="component" value="Unassembled WGS sequence"/>
</dbReference>
<evidence type="ECO:0000313" key="3">
    <source>
        <dbReference type="EMBL" id="MCW1915639.1"/>
    </source>
</evidence>
<protein>
    <submittedName>
        <fullName evidence="3">Beta-lactamase family protein</fullName>
    </submittedName>
</protein>
<dbReference type="SUPFAM" id="SSF56601">
    <property type="entry name" value="beta-lactamase/transpeptidase-like"/>
    <property type="match status" value="1"/>
</dbReference>
<gene>
    <name evidence="3" type="ORF">OJ996_18785</name>
</gene>
<dbReference type="InterPro" id="IPR050491">
    <property type="entry name" value="AmpC-like"/>
</dbReference>
<keyword evidence="1" id="KW-0732">Signal</keyword>
<organism evidence="3 4">
    <name type="scientific">Luteolibacter rhizosphaerae</name>
    <dbReference type="NCBI Taxonomy" id="2989719"/>
    <lineage>
        <taxon>Bacteria</taxon>
        <taxon>Pseudomonadati</taxon>
        <taxon>Verrucomicrobiota</taxon>
        <taxon>Verrucomicrobiia</taxon>
        <taxon>Verrucomicrobiales</taxon>
        <taxon>Verrucomicrobiaceae</taxon>
        <taxon>Luteolibacter</taxon>
    </lineage>
</organism>
<dbReference type="PANTHER" id="PTHR46825:SF7">
    <property type="entry name" value="D-ALANYL-D-ALANINE CARBOXYPEPTIDASE"/>
    <property type="match status" value="1"/>
</dbReference>
<name>A0ABT3G7T4_9BACT</name>
<dbReference type="InterPro" id="IPR006311">
    <property type="entry name" value="TAT_signal"/>
</dbReference>
<comment type="caution">
    <text evidence="3">The sequence shown here is derived from an EMBL/GenBank/DDBJ whole genome shotgun (WGS) entry which is preliminary data.</text>
</comment>
<dbReference type="Gene3D" id="3.40.710.10">
    <property type="entry name" value="DD-peptidase/beta-lactamase superfamily"/>
    <property type="match status" value="1"/>
</dbReference>
<dbReference type="InterPro" id="IPR012338">
    <property type="entry name" value="Beta-lactam/transpept-like"/>
</dbReference>
<dbReference type="RefSeq" id="WP_264515193.1">
    <property type="nucleotide sequence ID" value="NZ_JAPDDR010000010.1"/>
</dbReference>
<dbReference type="Pfam" id="PF00144">
    <property type="entry name" value="Beta-lactamase"/>
    <property type="match status" value="1"/>
</dbReference>
<dbReference type="InterPro" id="IPR001466">
    <property type="entry name" value="Beta-lactam-related"/>
</dbReference>
<sequence>MSTITRRSCLQRLGLAIPASFLSPHAFAAAVEPSAAEQDAIEAIAKAFMEKFQVPALSVAFGTDESPLFSGAYGMADKDRSEKVTPEHRFRIASVAKPVTAVAIFRLIEQGKLKLDEPVFGKRRYFEADLPAARQERLEKITIHHLLDHTCGGWGNSRNDPMFMHPDLRHEDLIERTLEEQPLEHEPGTHYSYSNFGYCLLGRIIEKVSRKSYTSFTGESVFKPASITGMELAGNTRDERAKNEVVYYEGESPYGMNVRRMDSHGGWIASPADLVKFLVHSGKTGGLLKPESIATMTTAPACHGGYACGWAVNGARNRWHNGSLPGTSSIAVRTSGGLSWAALTNVRREGIDLALDQMMWQMAKAVPAWKA</sequence>
<feature type="chain" id="PRO_5046507100" evidence="1">
    <location>
        <begin position="29"/>
        <end position="371"/>
    </location>
</feature>
<dbReference type="PANTHER" id="PTHR46825">
    <property type="entry name" value="D-ALANYL-D-ALANINE-CARBOXYPEPTIDASE/ENDOPEPTIDASE AMPH"/>
    <property type="match status" value="1"/>
</dbReference>
<evidence type="ECO:0000313" key="4">
    <source>
        <dbReference type="Proteomes" id="UP001165653"/>
    </source>
</evidence>
<feature type="signal peptide" evidence="1">
    <location>
        <begin position="1"/>
        <end position="28"/>
    </location>
</feature>